<dbReference type="PANTHER" id="PTHR24113">
    <property type="entry name" value="RAN GTPASE-ACTIVATING PROTEIN 1"/>
    <property type="match status" value="1"/>
</dbReference>
<proteinExistence type="predicted"/>
<comment type="caution">
    <text evidence="1">The sequence shown here is derived from an EMBL/GenBank/DDBJ whole genome shotgun (WGS) entry which is preliminary data.</text>
</comment>
<dbReference type="Proteomes" id="UP001176940">
    <property type="component" value="Unassembled WGS sequence"/>
</dbReference>
<dbReference type="SMART" id="SM00368">
    <property type="entry name" value="LRR_RI"/>
    <property type="match status" value="4"/>
</dbReference>
<dbReference type="PANTHER" id="PTHR24113:SF15">
    <property type="entry name" value="NACHT DOMAIN-CONTAINING PROTEIN"/>
    <property type="match status" value="1"/>
</dbReference>
<name>A0ABN9MKU0_9NEOB</name>
<dbReference type="InterPro" id="IPR032675">
    <property type="entry name" value="LRR_dom_sf"/>
</dbReference>
<sequence>MGELKLAEELKQLALMEEIDLRSCGLGVKSESALMEALGSCQQMEDISLAENTFSEPFLMKFAQRLPHFRLLRKLDLKLCGISDSVCKSLAEALGCCQNLEEITLSWNIIGDDGSCSLSYSLKQMRRLKKLDLEKNQIKMKGAEAMAQALSVCLWIKLVGQSNNKGDGREAAQRKCKAQLLNRL</sequence>
<dbReference type="InterPro" id="IPR001611">
    <property type="entry name" value="Leu-rich_rpt"/>
</dbReference>
<protein>
    <submittedName>
        <fullName evidence="1">Uncharacterized protein</fullName>
    </submittedName>
</protein>
<evidence type="ECO:0000313" key="1">
    <source>
        <dbReference type="EMBL" id="CAJ0967383.1"/>
    </source>
</evidence>
<accession>A0ABN9MKU0</accession>
<evidence type="ECO:0000313" key="2">
    <source>
        <dbReference type="Proteomes" id="UP001176940"/>
    </source>
</evidence>
<dbReference type="EMBL" id="CAUEEQ010078280">
    <property type="protein sequence ID" value="CAJ0967383.1"/>
    <property type="molecule type" value="Genomic_DNA"/>
</dbReference>
<dbReference type="SUPFAM" id="SSF52047">
    <property type="entry name" value="RNI-like"/>
    <property type="match status" value="1"/>
</dbReference>
<organism evidence="1 2">
    <name type="scientific">Ranitomeya imitator</name>
    <name type="common">mimic poison frog</name>
    <dbReference type="NCBI Taxonomy" id="111125"/>
    <lineage>
        <taxon>Eukaryota</taxon>
        <taxon>Metazoa</taxon>
        <taxon>Chordata</taxon>
        <taxon>Craniata</taxon>
        <taxon>Vertebrata</taxon>
        <taxon>Euteleostomi</taxon>
        <taxon>Amphibia</taxon>
        <taxon>Batrachia</taxon>
        <taxon>Anura</taxon>
        <taxon>Neobatrachia</taxon>
        <taxon>Hyloidea</taxon>
        <taxon>Dendrobatidae</taxon>
        <taxon>Dendrobatinae</taxon>
        <taxon>Ranitomeya</taxon>
    </lineage>
</organism>
<reference evidence="1" key="1">
    <citation type="submission" date="2023-07" db="EMBL/GenBank/DDBJ databases">
        <authorList>
            <person name="Stuckert A."/>
        </authorList>
    </citation>
    <scope>NUCLEOTIDE SEQUENCE</scope>
</reference>
<dbReference type="InterPro" id="IPR027038">
    <property type="entry name" value="RanGap"/>
</dbReference>
<dbReference type="Gene3D" id="3.80.10.10">
    <property type="entry name" value="Ribonuclease Inhibitor"/>
    <property type="match status" value="1"/>
</dbReference>
<dbReference type="Pfam" id="PF13516">
    <property type="entry name" value="LRR_6"/>
    <property type="match status" value="3"/>
</dbReference>
<gene>
    <name evidence="1" type="ORF">RIMI_LOCUS22179716</name>
</gene>
<keyword evidence="2" id="KW-1185">Reference proteome</keyword>